<evidence type="ECO:0000256" key="1">
    <source>
        <dbReference type="SAM" id="MobiDB-lite"/>
    </source>
</evidence>
<dbReference type="AlphaFoldDB" id="A0A7S1YAI2"/>
<evidence type="ECO:0000313" key="2">
    <source>
        <dbReference type="EMBL" id="CAD9287112.1"/>
    </source>
</evidence>
<name>A0A7S1YAI2_9STRA</name>
<accession>A0A7S1YAI2</accession>
<sequence length="270" mass="29273">MNGTVPSDIDKSPSLLAPTRTRKMVSPAHEATAEHLTASAMSKVVKFIKKNVSTSTASKTAVVSDSQWEYALSANNIFEQLDTAVSSLSADAETDLTDIMTPVPVTLAMGEGASDEVTVATSAPAEEQPVLVTGFDASAEKILWTQLELHNYDTFNVLYQAIAVEASKAAHDKLKALDELLKDADDGSKKWRSDLDADKFREGYALWKLIEKAPRTLVIKVKAEIRESKVKYTVDGSTTVSYRSYPKDIKIPGASISVKLKSGGVSIIKY</sequence>
<dbReference type="EMBL" id="HBGK01028861">
    <property type="protein sequence ID" value="CAD9287112.1"/>
    <property type="molecule type" value="Transcribed_RNA"/>
</dbReference>
<gene>
    <name evidence="2" type="ORF">GOCE00092_LOCUS15028</name>
</gene>
<protein>
    <submittedName>
        <fullName evidence="2">Uncharacterized protein</fullName>
    </submittedName>
</protein>
<organism evidence="2">
    <name type="scientific">Grammatophora oceanica</name>
    <dbReference type="NCBI Taxonomy" id="210454"/>
    <lineage>
        <taxon>Eukaryota</taxon>
        <taxon>Sar</taxon>
        <taxon>Stramenopiles</taxon>
        <taxon>Ochrophyta</taxon>
        <taxon>Bacillariophyta</taxon>
        <taxon>Fragilariophyceae</taxon>
        <taxon>Fragilariophycidae</taxon>
        <taxon>Rhabdonematales</taxon>
        <taxon>Grammatophoraceae</taxon>
        <taxon>Grammatophora</taxon>
    </lineage>
</organism>
<proteinExistence type="predicted"/>
<feature type="region of interest" description="Disordered" evidence="1">
    <location>
        <begin position="1"/>
        <end position="21"/>
    </location>
</feature>
<reference evidence="2" key="1">
    <citation type="submission" date="2021-01" db="EMBL/GenBank/DDBJ databases">
        <authorList>
            <person name="Corre E."/>
            <person name="Pelletier E."/>
            <person name="Niang G."/>
            <person name="Scheremetjew M."/>
            <person name="Finn R."/>
            <person name="Kale V."/>
            <person name="Holt S."/>
            <person name="Cochrane G."/>
            <person name="Meng A."/>
            <person name="Brown T."/>
            <person name="Cohen L."/>
        </authorList>
    </citation>
    <scope>NUCLEOTIDE SEQUENCE</scope>
    <source>
        <strain evidence="2">CCMP 410</strain>
    </source>
</reference>